<keyword evidence="3" id="KW-1185">Reference proteome</keyword>
<evidence type="ECO:0000313" key="3">
    <source>
        <dbReference type="Proteomes" id="UP000199477"/>
    </source>
</evidence>
<dbReference type="Proteomes" id="UP000199477">
    <property type="component" value="Unassembled WGS sequence"/>
</dbReference>
<dbReference type="RefSeq" id="WP_026636783.1">
    <property type="nucleotide sequence ID" value="NZ_FONH01000014.1"/>
</dbReference>
<keyword evidence="1" id="KW-0732">Signal</keyword>
<feature type="signal peptide" evidence="1">
    <location>
        <begin position="1"/>
        <end position="18"/>
    </location>
</feature>
<dbReference type="EMBL" id="FONH01000014">
    <property type="protein sequence ID" value="SFF35240.1"/>
    <property type="molecule type" value="Genomic_DNA"/>
</dbReference>
<proteinExistence type="predicted"/>
<sequence length="167" mass="17809">MYKYALLAAIALGSLALAGCNKGEDENAGQATAQAAQVSKPTDPNDAKAWNSYLGQIVQKNMQGMTADRPYPYLVNAGDSDDDKAKRDRQLSNVQDTVARGVLPGNMLVFAGPESAKTADLIIEAFKDAKPGSFKDVIVLFIGDKADQERVTTALQPTGANLRFVAM</sequence>
<dbReference type="PROSITE" id="PS51257">
    <property type="entry name" value="PROKAR_LIPOPROTEIN"/>
    <property type="match status" value="1"/>
</dbReference>
<evidence type="ECO:0000256" key="1">
    <source>
        <dbReference type="SAM" id="SignalP"/>
    </source>
</evidence>
<evidence type="ECO:0008006" key="4">
    <source>
        <dbReference type="Google" id="ProtNLM"/>
    </source>
</evidence>
<organism evidence="2 3">
    <name type="scientific">Dyella marensis</name>
    <dbReference type="NCBI Taxonomy" id="500610"/>
    <lineage>
        <taxon>Bacteria</taxon>
        <taxon>Pseudomonadati</taxon>
        <taxon>Pseudomonadota</taxon>
        <taxon>Gammaproteobacteria</taxon>
        <taxon>Lysobacterales</taxon>
        <taxon>Rhodanobacteraceae</taxon>
        <taxon>Dyella</taxon>
    </lineage>
</organism>
<gene>
    <name evidence="2" type="ORF">SAMN02799615_03232</name>
</gene>
<evidence type="ECO:0000313" key="2">
    <source>
        <dbReference type="EMBL" id="SFF35240.1"/>
    </source>
</evidence>
<accession>A0A1I2I0V6</accession>
<name>A0A1I2I0V6_9GAMM</name>
<feature type="chain" id="PRO_5011526668" description="Lipoprotein" evidence="1">
    <location>
        <begin position="19"/>
        <end position="167"/>
    </location>
</feature>
<protein>
    <recommendedName>
        <fullName evidence="4">Lipoprotein</fullName>
    </recommendedName>
</protein>
<reference evidence="3" key="1">
    <citation type="submission" date="2016-10" db="EMBL/GenBank/DDBJ databases">
        <authorList>
            <person name="Varghese N."/>
            <person name="Submissions S."/>
        </authorList>
    </citation>
    <scope>NUCLEOTIDE SEQUENCE [LARGE SCALE GENOMIC DNA]</scope>
    <source>
        <strain evidence="3">UNC178MFTsu3.1</strain>
    </source>
</reference>
<dbReference type="AlphaFoldDB" id="A0A1I2I0V6"/>
<dbReference type="STRING" id="500610.SAMN02799615_03232"/>